<dbReference type="GO" id="GO:0003700">
    <property type="term" value="F:DNA-binding transcription factor activity"/>
    <property type="evidence" value="ECO:0007669"/>
    <property type="project" value="InterPro"/>
</dbReference>
<dbReference type="AlphaFoldDB" id="A0A0G3ERI9"/>
<evidence type="ECO:0000256" key="3">
    <source>
        <dbReference type="ARBA" id="ARBA00023163"/>
    </source>
</evidence>
<dbReference type="CDD" id="cd07377">
    <property type="entry name" value="WHTH_GntR"/>
    <property type="match status" value="1"/>
</dbReference>
<dbReference type="SMART" id="SM00866">
    <property type="entry name" value="UTRA"/>
    <property type="match status" value="1"/>
</dbReference>
<evidence type="ECO:0000259" key="4">
    <source>
        <dbReference type="PROSITE" id="PS50949"/>
    </source>
</evidence>
<dbReference type="PANTHER" id="PTHR44846">
    <property type="entry name" value="MANNOSYL-D-GLYCERATE TRANSPORT/METABOLISM SYSTEM REPRESSOR MNGR-RELATED"/>
    <property type="match status" value="1"/>
</dbReference>
<dbReference type="EMBL" id="CP011568">
    <property type="protein sequence ID" value="AKJ68639.1"/>
    <property type="molecule type" value="Genomic_DNA"/>
</dbReference>
<dbReference type="SUPFAM" id="SSF64288">
    <property type="entry name" value="Chorismate lyase-like"/>
    <property type="match status" value="1"/>
</dbReference>
<evidence type="ECO:0000256" key="1">
    <source>
        <dbReference type="ARBA" id="ARBA00023015"/>
    </source>
</evidence>
<evidence type="ECO:0000313" key="5">
    <source>
        <dbReference type="EMBL" id="AKJ68639.1"/>
    </source>
</evidence>
<dbReference type="KEGG" id="ptx:ABW99_10880"/>
<keyword evidence="2" id="KW-0238">DNA-binding</keyword>
<keyword evidence="6" id="KW-1185">Reference proteome</keyword>
<dbReference type="PATRIC" id="fig|445709.3.peg.2315"/>
<keyword evidence="3" id="KW-0804">Transcription</keyword>
<keyword evidence="1" id="KW-0805">Transcription regulation</keyword>
<dbReference type="RefSeq" id="WP_047214494.1">
    <property type="nucleotide sequence ID" value="NZ_CP011568.3"/>
</dbReference>
<dbReference type="GO" id="GO:0045892">
    <property type="term" value="P:negative regulation of DNA-templated transcription"/>
    <property type="evidence" value="ECO:0007669"/>
    <property type="project" value="TreeGrafter"/>
</dbReference>
<gene>
    <name evidence="5" type="ORF">ABW99_10880</name>
</gene>
<dbReference type="InterPro" id="IPR036390">
    <property type="entry name" value="WH_DNA-bd_sf"/>
</dbReference>
<dbReference type="Pfam" id="PF00392">
    <property type="entry name" value="GntR"/>
    <property type="match status" value="1"/>
</dbReference>
<dbReference type="OrthoDB" id="2530535at2"/>
<feature type="domain" description="HTH gntR-type" evidence="4">
    <location>
        <begin position="15"/>
        <end position="83"/>
    </location>
</feature>
<dbReference type="PANTHER" id="PTHR44846:SF1">
    <property type="entry name" value="MANNOSYL-D-GLYCERATE TRANSPORT_METABOLISM SYSTEM REPRESSOR MNGR-RELATED"/>
    <property type="match status" value="1"/>
</dbReference>
<dbReference type="SMART" id="SM00345">
    <property type="entry name" value="HTH_GNTR"/>
    <property type="match status" value="1"/>
</dbReference>
<evidence type="ECO:0000313" key="6">
    <source>
        <dbReference type="Proteomes" id="UP000036700"/>
    </source>
</evidence>
<dbReference type="SUPFAM" id="SSF46785">
    <property type="entry name" value="Winged helix' DNA-binding domain"/>
    <property type="match status" value="1"/>
</dbReference>
<dbReference type="InterPro" id="IPR011663">
    <property type="entry name" value="UTRA"/>
</dbReference>
<name>A0A0G3ERI9_9BURK</name>
<dbReference type="Gene3D" id="1.10.10.10">
    <property type="entry name" value="Winged helix-like DNA-binding domain superfamily/Winged helix DNA-binding domain"/>
    <property type="match status" value="1"/>
</dbReference>
<protein>
    <submittedName>
        <fullName evidence="5">GntR family transcriptional regulator</fullName>
    </submittedName>
</protein>
<accession>A0A0G3ERI9</accession>
<dbReference type="PROSITE" id="PS50949">
    <property type="entry name" value="HTH_GNTR"/>
    <property type="match status" value="1"/>
</dbReference>
<dbReference type="Proteomes" id="UP000036700">
    <property type="component" value="Chromosome"/>
</dbReference>
<dbReference type="Pfam" id="PF07702">
    <property type="entry name" value="UTRA"/>
    <property type="match status" value="1"/>
</dbReference>
<reference evidence="6" key="1">
    <citation type="submission" date="2015-06" db="EMBL/GenBank/DDBJ databases">
        <authorList>
            <person name="Lim Y.L."/>
            <person name="Ee R."/>
            <person name="Yong D."/>
            <person name="How K.Y."/>
            <person name="Yin W.F."/>
            <person name="Chan K.G."/>
        </authorList>
    </citation>
    <scope>NUCLEOTIDE SEQUENCE [LARGE SCALE GENOMIC DNA]</scope>
    <source>
        <strain evidence="6">DSM 25325</strain>
    </source>
</reference>
<dbReference type="InterPro" id="IPR036388">
    <property type="entry name" value="WH-like_DNA-bd_sf"/>
</dbReference>
<dbReference type="GO" id="GO:0003677">
    <property type="term" value="F:DNA binding"/>
    <property type="evidence" value="ECO:0007669"/>
    <property type="project" value="UniProtKB-KW"/>
</dbReference>
<dbReference type="InterPro" id="IPR000524">
    <property type="entry name" value="Tscrpt_reg_HTH_GntR"/>
</dbReference>
<dbReference type="InterPro" id="IPR050679">
    <property type="entry name" value="Bact_HTH_transcr_reg"/>
</dbReference>
<organism evidence="5 6">
    <name type="scientific">Pandoraea thiooxydans</name>
    <dbReference type="NCBI Taxonomy" id="445709"/>
    <lineage>
        <taxon>Bacteria</taxon>
        <taxon>Pseudomonadati</taxon>
        <taxon>Pseudomonadota</taxon>
        <taxon>Betaproteobacteria</taxon>
        <taxon>Burkholderiales</taxon>
        <taxon>Burkholderiaceae</taxon>
        <taxon>Pandoraea</taxon>
    </lineage>
</organism>
<dbReference type="InterPro" id="IPR028978">
    <property type="entry name" value="Chorismate_lyase_/UTRA_dom_sf"/>
</dbReference>
<evidence type="ECO:0000256" key="2">
    <source>
        <dbReference type="ARBA" id="ARBA00023125"/>
    </source>
</evidence>
<sequence>MNNDIAMPHTAMIGSTLYKEVKRGILAALAGGEWKAGEAIPAERKLGERFGVSIGTLRKAIDELVAENILIRHQGRGTFVATHARDHHYFRFFRVVRQDGYKTYPTVALERFRKAKASREACEKLGLGTGARVFQFTNRLMLDDDIVMLDEITLPEALFAGLTEADLRDRPTTLYNLYQDVFGLNVIRTDERLRAGLAEGDSARLLGVPAGTPLIELRRIAFSYHDQPVEWRISRLNTEKYEYLVSEAGA</sequence>
<dbReference type="Gene3D" id="3.40.1410.10">
    <property type="entry name" value="Chorismate lyase-like"/>
    <property type="match status" value="1"/>
</dbReference>
<dbReference type="STRING" id="445709.ABW99_10880"/>
<proteinExistence type="predicted"/>